<organism evidence="2 3">
    <name type="scientific">Tessaracoccus oleiagri</name>
    <dbReference type="NCBI Taxonomy" id="686624"/>
    <lineage>
        <taxon>Bacteria</taxon>
        <taxon>Bacillati</taxon>
        <taxon>Actinomycetota</taxon>
        <taxon>Actinomycetes</taxon>
        <taxon>Propionibacteriales</taxon>
        <taxon>Propionibacteriaceae</taxon>
        <taxon>Tessaracoccus</taxon>
    </lineage>
</organism>
<dbReference type="OrthoDB" id="369674at2"/>
<evidence type="ECO:0000256" key="1">
    <source>
        <dbReference type="SAM" id="MobiDB-lite"/>
    </source>
</evidence>
<dbReference type="STRING" id="686624.SAMN04488242_2029"/>
<reference evidence="2 3" key="1">
    <citation type="submission" date="2016-10" db="EMBL/GenBank/DDBJ databases">
        <authorList>
            <person name="de Groot N.N."/>
        </authorList>
    </citation>
    <scope>NUCLEOTIDE SEQUENCE [LARGE SCALE GENOMIC DNA]</scope>
    <source>
        <strain evidence="2 3">CGMCC 1.9159</strain>
    </source>
</reference>
<evidence type="ECO:0000313" key="3">
    <source>
        <dbReference type="Proteomes" id="UP000199475"/>
    </source>
</evidence>
<feature type="region of interest" description="Disordered" evidence="1">
    <location>
        <begin position="289"/>
        <end position="314"/>
    </location>
</feature>
<proteinExistence type="predicted"/>
<gene>
    <name evidence="2" type="ORF">SAMN04488242_2029</name>
</gene>
<evidence type="ECO:0000313" key="2">
    <source>
        <dbReference type="EMBL" id="SDL57080.1"/>
    </source>
</evidence>
<dbReference type="RefSeq" id="WP_093251628.1">
    <property type="nucleotide sequence ID" value="NZ_FNGP01000003.1"/>
</dbReference>
<accession>A0A1G9L535</accession>
<dbReference type="EMBL" id="FNGP01000003">
    <property type="protein sequence ID" value="SDL57080.1"/>
    <property type="molecule type" value="Genomic_DNA"/>
</dbReference>
<dbReference type="CDD" id="cd09176">
    <property type="entry name" value="PLDc_unchar6"/>
    <property type="match status" value="1"/>
</dbReference>
<dbReference type="InterPro" id="IPR059166">
    <property type="entry name" value="PLD-like_cat"/>
</dbReference>
<dbReference type="Proteomes" id="UP000199475">
    <property type="component" value="Unassembled WGS sequence"/>
</dbReference>
<name>A0A1G9L535_9ACTN</name>
<sequence>MFEPDSRVVLMDQLRPPAGYRLESAVATTFTLHLATALVAPLSFASYDLRTHEDSIAVLEAVRACADRVDIFCQAGQIAVPQHASDLMAFLEPMLHPLRRPRPGRLFHPKTWVLRYTAANAPDAYRLICSTRNLVDSRAWDAAVILDGSQMKRCLDGNRPLARFLRQLPKWAVTDLAPERLERVNDLADRVERVEWSLPELVSSAHFHAMGVPRLLPDMDFSGYRHLVVSPFLNREGVRHVSGNNAQDVALVSRPEAIDALGPEFLTGLRRPNDDAVFVLDPLANLDTGSVEAETPATGGDGGGTHRHDQPANGDELVGLHAKITIAERNRGETHVFVGSANATDAAYGGNVEFVVELVGRAKDLGVKTMMAIQEDPTTANFRSLLQAYTPEPDRAMPELDEELHALENLLRSLAAVPFRMEVQPVERDYRLHLTSEAELDFPEGHVVQLALLTERGMSHTQTEPGRCDASFVTVLADITPFVVMRVTNTTNLVLSTVVHAPLQNDPPNRLDEVLARQVDTPEKFLRFLSLLLGLTDPSAIRADETNIGGAGAPWGMPAGGRTGLFELVVRALADRPDVLRDLDRLVIRLRETDRGREVLPDGFDALWDTVTEALENMEATG</sequence>
<keyword evidence="3" id="KW-1185">Reference proteome</keyword>
<evidence type="ECO:0008006" key="4">
    <source>
        <dbReference type="Google" id="ProtNLM"/>
    </source>
</evidence>
<dbReference type="Gene3D" id="3.30.870.10">
    <property type="entry name" value="Endonuclease Chain A"/>
    <property type="match status" value="1"/>
</dbReference>
<dbReference type="AlphaFoldDB" id="A0A1G9L535"/>
<protein>
    <recommendedName>
        <fullName evidence="4">PLD phosphodiesterase domain-containing protein</fullName>
    </recommendedName>
</protein>